<dbReference type="InterPro" id="IPR010749">
    <property type="entry name" value="YfeC-like"/>
</dbReference>
<reference evidence="1 2" key="1">
    <citation type="submission" date="2017-02" db="EMBL/GenBank/DDBJ databases">
        <title>Complete genome sequence of the drought resistance-promoting endophyte Pantoea alhagi LTYR-11Z.</title>
        <authorList>
            <person name="Zhang L."/>
        </authorList>
    </citation>
    <scope>NUCLEOTIDE SEQUENCE [LARGE SCALE GENOMIC DNA]</scope>
    <source>
        <strain evidence="1 2">LTYR-11Z</strain>
    </source>
</reference>
<accession>A0A1W6B709</accession>
<keyword evidence="2" id="KW-1185">Reference proteome</keyword>
<name>A0A1W6B709_9GAMM</name>
<dbReference type="Pfam" id="PF07037">
    <property type="entry name" value="YfeC-like"/>
    <property type="match status" value="1"/>
</dbReference>
<dbReference type="OrthoDB" id="6538337at2"/>
<dbReference type="Gene3D" id="1.10.10.10">
    <property type="entry name" value="Winged helix-like DNA-binding domain superfamily/Winged helix DNA-binding domain"/>
    <property type="match status" value="1"/>
</dbReference>
<sequence length="117" mass="13400">MKEEWLTPEELAQRTGYTRQTINKWIKREQWITKPKPGVQGGKARVVKIDERVTAFLDDTRHAAEPAGTYLVRSNTLPALLTSFVQQMTPQEQENLQKLLLREGVTGLLQRLGIESK</sequence>
<dbReference type="Proteomes" id="UP000192900">
    <property type="component" value="Chromosome"/>
</dbReference>
<proteinExistence type="predicted"/>
<dbReference type="KEGG" id="palh:B1H58_13125"/>
<gene>
    <name evidence="1" type="ORF">B1H58_13125</name>
</gene>
<dbReference type="STRING" id="1891675.B1H58_13125"/>
<dbReference type="AlphaFoldDB" id="A0A1W6B709"/>
<evidence type="ECO:0000313" key="1">
    <source>
        <dbReference type="EMBL" id="ARJ42875.1"/>
    </source>
</evidence>
<protein>
    <recommendedName>
        <fullName evidence="3">DNA-binding transcriptional regulator</fullName>
    </recommendedName>
</protein>
<evidence type="ECO:0000313" key="2">
    <source>
        <dbReference type="Proteomes" id="UP000192900"/>
    </source>
</evidence>
<dbReference type="InterPro" id="IPR036388">
    <property type="entry name" value="WH-like_DNA-bd_sf"/>
</dbReference>
<dbReference type="EMBL" id="CP019706">
    <property type="protein sequence ID" value="ARJ42875.1"/>
    <property type="molecule type" value="Genomic_DNA"/>
</dbReference>
<evidence type="ECO:0008006" key="3">
    <source>
        <dbReference type="Google" id="ProtNLM"/>
    </source>
</evidence>
<organism evidence="1 2">
    <name type="scientific">Pantoea alhagi</name>
    <dbReference type="NCBI Taxonomy" id="1891675"/>
    <lineage>
        <taxon>Bacteria</taxon>
        <taxon>Pseudomonadati</taxon>
        <taxon>Pseudomonadota</taxon>
        <taxon>Gammaproteobacteria</taxon>
        <taxon>Enterobacterales</taxon>
        <taxon>Erwiniaceae</taxon>
        <taxon>Pantoea</taxon>
    </lineage>
</organism>
<dbReference type="SUPFAM" id="SSF46955">
    <property type="entry name" value="Putative DNA-binding domain"/>
    <property type="match status" value="1"/>
</dbReference>
<dbReference type="RefSeq" id="WP_085070927.1">
    <property type="nucleotide sequence ID" value="NZ_CP019706.1"/>
</dbReference>
<dbReference type="InterPro" id="IPR009061">
    <property type="entry name" value="DNA-bd_dom_put_sf"/>
</dbReference>